<reference evidence="2" key="1">
    <citation type="journal article" date="2017" name="Parasit. Vectors">
        <title>Sialotranscriptomics of Rhipicephalus zambeziensis reveals intricate expression profiles of secretory proteins and suggests tight temporal transcriptional regulation during blood-feeding.</title>
        <authorList>
            <person name="de Castro M.H."/>
            <person name="de Klerk D."/>
            <person name="Pienaar R."/>
            <person name="Rees D.J.G."/>
            <person name="Mans B.J."/>
        </authorList>
    </citation>
    <scope>NUCLEOTIDE SEQUENCE</scope>
    <source>
        <tissue evidence="2">Salivary glands</tissue>
    </source>
</reference>
<feature type="region of interest" description="Disordered" evidence="1">
    <location>
        <begin position="1"/>
        <end position="27"/>
    </location>
</feature>
<dbReference type="EMBL" id="GFPF01008787">
    <property type="protein sequence ID" value="MAA19933.1"/>
    <property type="molecule type" value="Transcribed_RNA"/>
</dbReference>
<feature type="region of interest" description="Disordered" evidence="1">
    <location>
        <begin position="379"/>
        <end position="399"/>
    </location>
</feature>
<protein>
    <submittedName>
        <fullName evidence="2">Uncharacterized protein</fullName>
    </submittedName>
</protein>
<accession>A0A224Z024</accession>
<evidence type="ECO:0000256" key="1">
    <source>
        <dbReference type="SAM" id="MobiDB-lite"/>
    </source>
</evidence>
<proteinExistence type="predicted"/>
<evidence type="ECO:0000313" key="2">
    <source>
        <dbReference type="EMBL" id="MAA19933.1"/>
    </source>
</evidence>
<feature type="region of interest" description="Disordered" evidence="1">
    <location>
        <begin position="445"/>
        <end position="472"/>
    </location>
</feature>
<name>A0A224Z024_9ACAR</name>
<sequence>MDPATVTTGTAAHSANPAQGSSGASAGNGAEHVRILTELSRLLHRVSSLNSGFSPPASPSSAVWAVPVLRGFQDDVFLWVETINSLGSLLAWPECRKWLTAIDHLRDAAKAWHAYEGVRQGSWSEWCAKLTSLFRPLSHACDPLTTDRASTTHLDGAARASSNLPSLGDGAREVQRPIGAAVPGSYSTDSFPEGPAAVIDTSRKVYSSLQVSDSASIPATQFPLTEFITVSTPQQPASRPPSWSALECLDASAFCVTTSALSLPGGDEAQATTAGLAHNQEPHHPRPSAQSLAECANARHLPSAVCLKESQVPIAPEDDVIDDLPVQLTVAPDDKAFGQVGSIERDTLARTITSSTCTTSAMPQEHDLPHKSPCELCPAMSQMSSGTTRRTLTRPEQRRRLRSVRAVSVLHSGFSAMYFQLRRGSLHDNRQRPPRHSQCRPPEYLAVQQDSKQDAAASHHGRDHVPQSVRARTHRYLLGVRRPLRHTQCRPPETLLPHLQTKLQRAWNRPLS</sequence>
<feature type="compositionally biased region" description="Low complexity" evidence="1">
    <location>
        <begin position="14"/>
        <end position="27"/>
    </location>
</feature>
<dbReference type="AlphaFoldDB" id="A0A224Z024"/>
<feature type="compositionally biased region" description="Polar residues" evidence="1">
    <location>
        <begin position="1"/>
        <end position="13"/>
    </location>
</feature>
<organism evidence="2">
    <name type="scientific">Rhipicephalus zambeziensis</name>
    <dbReference type="NCBI Taxonomy" id="60191"/>
    <lineage>
        <taxon>Eukaryota</taxon>
        <taxon>Metazoa</taxon>
        <taxon>Ecdysozoa</taxon>
        <taxon>Arthropoda</taxon>
        <taxon>Chelicerata</taxon>
        <taxon>Arachnida</taxon>
        <taxon>Acari</taxon>
        <taxon>Parasitiformes</taxon>
        <taxon>Ixodida</taxon>
        <taxon>Ixodoidea</taxon>
        <taxon>Ixodidae</taxon>
        <taxon>Rhipicephalinae</taxon>
        <taxon>Rhipicephalus</taxon>
        <taxon>Rhipicephalus</taxon>
    </lineage>
</organism>